<proteinExistence type="predicted"/>
<evidence type="ECO:0000313" key="1">
    <source>
        <dbReference type="EMBL" id="KAI5676439.1"/>
    </source>
</evidence>
<accession>A0ACC0BV24</accession>
<dbReference type="Proteomes" id="UP001060085">
    <property type="component" value="Linkage Group LG02"/>
</dbReference>
<organism evidence="1 2">
    <name type="scientific">Catharanthus roseus</name>
    <name type="common">Madagascar periwinkle</name>
    <name type="synonym">Vinca rosea</name>
    <dbReference type="NCBI Taxonomy" id="4058"/>
    <lineage>
        <taxon>Eukaryota</taxon>
        <taxon>Viridiplantae</taxon>
        <taxon>Streptophyta</taxon>
        <taxon>Embryophyta</taxon>
        <taxon>Tracheophyta</taxon>
        <taxon>Spermatophyta</taxon>
        <taxon>Magnoliopsida</taxon>
        <taxon>eudicotyledons</taxon>
        <taxon>Gunneridae</taxon>
        <taxon>Pentapetalae</taxon>
        <taxon>asterids</taxon>
        <taxon>lamiids</taxon>
        <taxon>Gentianales</taxon>
        <taxon>Apocynaceae</taxon>
        <taxon>Rauvolfioideae</taxon>
        <taxon>Vinceae</taxon>
        <taxon>Catharanthinae</taxon>
        <taxon>Catharanthus</taxon>
    </lineage>
</organism>
<protein>
    <submittedName>
        <fullName evidence="1">Uncharacterized protein</fullName>
    </submittedName>
</protein>
<comment type="caution">
    <text evidence="1">The sequence shown here is derived from an EMBL/GenBank/DDBJ whole genome shotgun (WGS) entry which is preliminary data.</text>
</comment>
<dbReference type="EMBL" id="CM044702">
    <property type="protein sequence ID" value="KAI5676439.1"/>
    <property type="molecule type" value="Genomic_DNA"/>
</dbReference>
<name>A0ACC0BV24_CATRO</name>
<reference evidence="2" key="1">
    <citation type="journal article" date="2023" name="Nat. Plants">
        <title>Single-cell RNA sequencing provides a high-resolution roadmap for understanding the multicellular compartmentation of specialized metabolism.</title>
        <authorList>
            <person name="Sun S."/>
            <person name="Shen X."/>
            <person name="Li Y."/>
            <person name="Li Y."/>
            <person name="Wang S."/>
            <person name="Li R."/>
            <person name="Zhang H."/>
            <person name="Shen G."/>
            <person name="Guo B."/>
            <person name="Wei J."/>
            <person name="Xu J."/>
            <person name="St-Pierre B."/>
            <person name="Chen S."/>
            <person name="Sun C."/>
        </authorList>
    </citation>
    <scope>NUCLEOTIDE SEQUENCE [LARGE SCALE GENOMIC DNA]</scope>
</reference>
<evidence type="ECO:0000313" key="2">
    <source>
        <dbReference type="Proteomes" id="UP001060085"/>
    </source>
</evidence>
<keyword evidence="2" id="KW-1185">Reference proteome</keyword>
<sequence>MSNLVPRSRKSINELRFIDIYLMEKLFFASPVNLPCIIIHCMRDVVSTNRKHRVFSFSLLPMDIFRHFEIDFSGKEQVITTSSNIINGDTVCRSSFEYNKTERKQIARSGLSRREDFGHQHTKSARYLEKAVAEEEEDEDEGEEAGVAMQSMMSPTPLSALPLSKCK</sequence>
<gene>
    <name evidence="1" type="ORF">M9H77_07389</name>
</gene>